<dbReference type="GO" id="GO:0048038">
    <property type="term" value="F:quinone binding"/>
    <property type="evidence" value="ECO:0007669"/>
    <property type="project" value="InterPro"/>
</dbReference>
<dbReference type="NCBIfam" id="TIGR03859">
    <property type="entry name" value="PQQ_PqqD"/>
    <property type="match status" value="1"/>
</dbReference>
<proteinExistence type="predicted"/>
<evidence type="ECO:0000256" key="3">
    <source>
        <dbReference type="ARBA" id="ARBA00022905"/>
    </source>
</evidence>
<dbReference type="RefSeq" id="WP_209360801.1">
    <property type="nucleotide sequence ID" value="NZ_JAGISH010000005.1"/>
</dbReference>
<comment type="caution">
    <text evidence="4">The sequence shown here is derived from an EMBL/GenBank/DDBJ whole genome shotgun (WGS) entry which is preliminary data.</text>
</comment>
<dbReference type="InterPro" id="IPR008792">
    <property type="entry name" value="PQQD"/>
</dbReference>
<protein>
    <submittedName>
        <fullName evidence="4">Pyrroloquinoline quinone biosynthesis peptide chaperone PqqD</fullName>
    </submittedName>
</protein>
<evidence type="ECO:0000313" key="4">
    <source>
        <dbReference type="EMBL" id="MBP0482850.1"/>
    </source>
</evidence>
<dbReference type="AlphaFoldDB" id="A0A940MN96"/>
<dbReference type="GO" id="GO:0018189">
    <property type="term" value="P:pyrroloquinoline quinone biosynthetic process"/>
    <property type="evidence" value="ECO:0007669"/>
    <property type="project" value="UniProtKB-KW"/>
</dbReference>
<evidence type="ECO:0000313" key="5">
    <source>
        <dbReference type="Proteomes" id="UP000675940"/>
    </source>
</evidence>
<dbReference type="Gene3D" id="1.10.10.1150">
    <property type="entry name" value="Coenzyme PQQ synthesis protein D (PqqD)"/>
    <property type="match status" value="1"/>
</dbReference>
<gene>
    <name evidence="4" type="primary">pqqD</name>
    <name evidence="4" type="ORF">J5474_10150</name>
</gene>
<evidence type="ECO:0000256" key="2">
    <source>
        <dbReference type="ARBA" id="ARBA00011741"/>
    </source>
</evidence>
<comment type="pathway">
    <text evidence="1">Cofactor biosynthesis; pyrroloquinoline quinone biosynthesis.</text>
</comment>
<name>A0A940MN96_9RHOB</name>
<reference evidence="4" key="1">
    <citation type="submission" date="2021-03" db="EMBL/GenBank/DDBJ databases">
        <title>Sagittula salina sp. nov. strain M10.9X isolated from the marine waste.</title>
        <authorList>
            <person name="Satari L."/>
            <person name="Molina-Menor E."/>
            <person name="Vidal-Verdu A."/>
            <person name="Pascual J."/>
            <person name="Pereto J."/>
            <person name="Porcar M."/>
        </authorList>
    </citation>
    <scope>NUCLEOTIDE SEQUENCE</scope>
    <source>
        <strain evidence="4">M10.9X</strain>
    </source>
</reference>
<organism evidence="4 5">
    <name type="scientific">Sagittula salina</name>
    <dbReference type="NCBI Taxonomy" id="2820268"/>
    <lineage>
        <taxon>Bacteria</taxon>
        <taxon>Pseudomonadati</taxon>
        <taxon>Pseudomonadota</taxon>
        <taxon>Alphaproteobacteria</taxon>
        <taxon>Rhodobacterales</taxon>
        <taxon>Roseobacteraceae</taxon>
        <taxon>Sagittula</taxon>
    </lineage>
</organism>
<dbReference type="Pfam" id="PF05402">
    <property type="entry name" value="PqqD"/>
    <property type="match status" value="1"/>
</dbReference>
<keyword evidence="3" id="KW-0884">PQQ biosynthesis</keyword>
<sequence>MIDGGAIPTLPRGVRVHFDRVRDTWVLLAPERTVTLDGIGHAILSEVDGARSFDQITTTLAEKYQAPHAQIAKDSAAFLKTLADRRFLDLTEAHG</sequence>
<dbReference type="Proteomes" id="UP000675940">
    <property type="component" value="Unassembled WGS sequence"/>
</dbReference>
<dbReference type="InterPro" id="IPR022479">
    <property type="entry name" value="PqqD_bac"/>
</dbReference>
<dbReference type="EMBL" id="JAGISH010000005">
    <property type="protein sequence ID" value="MBP0482850.1"/>
    <property type="molecule type" value="Genomic_DNA"/>
</dbReference>
<keyword evidence="5" id="KW-1185">Reference proteome</keyword>
<accession>A0A940MN96</accession>
<comment type="subunit">
    <text evidence="2">Monomer. Interacts with PqqE.</text>
</comment>
<dbReference type="InterPro" id="IPR041881">
    <property type="entry name" value="PqqD_sf"/>
</dbReference>
<evidence type="ECO:0000256" key="1">
    <source>
        <dbReference type="ARBA" id="ARBA00004886"/>
    </source>
</evidence>